<dbReference type="InParanoid" id="H2YK42"/>
<keyword evidence="2" id="KW-1185">Reference proteome</keyword>
<dbReference type="HOGENOM" id="CLU_2793238_0_0_1"/>
<accession>H2YK42</accession>
<protein>
    <submittedName>
        <fullName evidence="1">Uncharacterized protein</fullName>
    </submittedName>
</protein>
<reference evidence="1" key="2">
    <citation type="submission" date="2025-08" db="UniProtKB">
        <authorList>
            <consortium name="Ensembl"/>
        </authorList>
    </citation>
    <scope>IDENTIFICATION</scope>
</reference>
<dbReference type="Ensembl" id="ENSCSAVT00000005769.1">
    <property type="protein sequence ID" value="ENSCSAVP00000005694.1"/>
    <property type="gene ID" value="ENSCSAVG00000003386.1"/>
</dbReference>
<sequence length="68" mass="7962">MDDLDSSTTVQFFCHPISIQDAVHTVYCIILEHILKLSFKHCFKKLREAHHMDRFGYSASAHLMRMLP</sequence>
<evidence type="ECO:0000313" key="1">
    <source>
        <dbReference type="Ensembl" id="ENSCSAVP00000005694.1"/>
    </source>
</evidence>
<dbReference type="Proteomes" id="UP000007875">
    <property type="component" value="Unassembled WGS sequence"/>
</dbReference>
<proteinExistence type="predicted"/>
<reference evidence="1" key="3">
    <citation type="submission" date="2025-09" db="UniProtKB">
        <authorList>
            <consortium name="Ensembl"/>
        </authorList>
    </citation>
    <scope>IDENTIFICATION</scope>
</reference>
<dbReference type="AlphaFoldDB" id="H2YK42"/>
<reference evidence="2" key="1">
    <citation type="submission" date="2003-08" db="EMBL/GenBank/DDBJ databases">
        <authorList>
            <person name="Birren B."/>
            <person name="Nusbaum C."/>
            <person name="Abebe A."/>
            <person name="Abouelleil A."/>
            <person name="Adekoya E."/>
            <person name="Ait-zahra M."/>
            <person name="Allen N."/>
            <person name="Allen T."/>
            <person name="An P."/>
            <person name="Anderson M."/>
            <person name="Anderson S."/>
            <person name="Arachchi H."/>
            <person name="Armbruster J."/>
            <person name="Bachantsang P."/>
            <person name="Baldwin J."/>
            <person name="Barry A."/>
            <person name="Bayul T."/>
            <person name="Blitshsteyn B."/>
            <person name="Bloom T."/>
            <person name="Blye J."/>
            <person name="Boguslavskiy L."/>
            <person name="Borowsky M."/>
            <person name="Boukhgalter B."/>
            <person name="Brunache A."/>
            <person name="Butler J."/>
            <person name="Calixte N."/>
            <person name="Calvo S."/>
            <person name="Camarata J."/>
            <person name="Campo K."/>
            <person name="Chang J."/>
            <person name="Cheshatsang Y."/>
            <person name="Citroen M."/>
            <person name="Collymore A."/>
            <person name="Considine T."/>
            <person name="Cook A."/>
            <person name="Cooke P."/>
            <person name="Corum B."/>
            <person name="Cuomo C."/>
            <person name="David R."/>
            <person name="Dawoe T."/>
            <person name="Degray S."/>
            <person name="Dodge S."/>
            <person name="Dooley K."/>
            <person name="Dorje P."/>
            <person name="Dorjee K."/>
            <person name="Dorris L."/>
            <person name="Duffey N."/>
            <person name="Dupes A."/>
            <person name="Elkins T."/>
            <person name="Engels R."/>
            <person name="Erickson J."/>
            <person name="Farina A."/>
            <person name="Faro S."/>
            <person name="Ferreira P."/>
            <person name="Fischer H."/>
            <person name="Fitzgerald M."/>
            <person name="Foley K."/>
            <person name="Gage D."/>
            <person name="Galagan J."/>
            <person name="Gearin G."/>
            <person name="Gnerre S."/>
            <person name="Gnirke A."/>
            <person name="Goyette A."/>
            <person name="Graham J."/>
            <person name="Grandbois E."/>
            <person name="Gyaltsen K."/>
            <person name="Hafez N."/>
            <person name="Hagopian D."/>
            <person name="Hagos B."/>
            <person name="Hall J."/>
            <person name="Hatcher B."/>
            <person name="Heller A."/>
            <person name="Higgins H."/>
            <person name="Honan T."/>
            <person name="Horn A."/>
            <person name="Houde N."/>
            <person name="Hughes L."/>
            <person name="Hulme W."/>
            <person name="Husby E."/>
            <person name="Iliev I."/>
            <person name="Jaffe D."/>
            <person name="Jones C."/>
            <person name="Kamal M."/>
            <person name="Kamat A."/>
            <person name="Kamvysselis M."/>
            <person name="Karlsson E."/>
            <person name="Kells C."/>
            <person name="Kieu A."/>
            <person name="Kisner P."/>
            <person name="Kodira C."/>
            <person name="Kulbokas E."/>
            <person name="Labutti K."/>
            <person name="Lama D."/>
            <person name="Landers T."/>
            <person name="Leger J."/>
            <person name="Levine S."/>
            <person name="Lewis D."/>
            <person name="Lewis T."/>
            <person name="Lindblad-toh K."/>
            <person name="Liu X."/>
            <person name="Lokyitsang T."/>
            <person name="Lokyitsang Y."/>
            <person name="Lucien O."/>
            <person name="Lui A."/>
            <person name="Ma L.J."/>
            <person name="Mabbitt R."/>
            <person name="Macdonald J."/>
            <person name="Maclean C."/>
            <person name="Major J."/>
            <person name="Manning J."/>
            <person name="Marabella R."/>
            <person name="Maru K."/>
            <person name="Matthews C."/>
            <person name="Mauceli E."/>
            <person name="Mccarthy M."/>
            <person name="Mcdonough S."/>
            <person name="Mcghee T."/>
            <person name="Meldrim J."/>
            <person name="Meneus L."/>
            <person name="Mesirov J."/>
            <person name="Mihalev A."/>
            <person name="Mihova T."/>
            <person name="Mikkelsen T."/>
            <person name="Mlenga V."/>
            <person name="Moru K."/>
            <person name="Mozes J."/>
            <person name="Mulrain L."/>
            <person name="Munson G."/>
            <person name="Naylor J."/>
            <person name="Newes C."/>
            <person name="Nguyen C."/>
            <person name="Nguyen N."/>
            <person name="Nguyen T."/>
            <person name="Nicol R."/>
            <person name="Nielsen C."/>
            <person name="Nizzari M."/>
            <person name="Norbu C."/>
            <person name="Norbu N."/>
            <person name="O'donnell P."/>
            <person name="Okoawo O."/>
            <person name="O'leary S."/>
            <person name="Omotosho B."/>
            <person name="O'neill K."/>
            <person name="Osman S."/>
            <person name="Parker S."/>
            <person name="Perrin D."/>
            <person name="Phunkhang P."/>
            <person name="Piqani B."/>
            <person name="Purcell S."/>
            <person name="Rachupka T."/>
            <person name="Ramasamy U."/>
            <person name="Rameau R."/>
            <person name="Ray V."/>
            <person name="Raymond C."/>
            <person name="Retta R."/>
            <person name="Richardson S."/>
            <person name="Rise C."/>
            <person name="Rodriguez J."/>
            <person name="Rogers J."/>
            <person name="Rogov P."/>
            <person name="Rutman M."/>
            <person name="Schupbach R."/>
            <person name="Seaman C."/>
            <person name="Settipalli S."/>
            <person name="Sharpe T."/>
            <person name="Sheridan J."/>
            <person name="Sherpa N."/>
            <person name="Shi J."/>
            <person name="Smirnov S."/>
            <person name="Smith C."/>
            <person name="Sougnez C."/>
            <person name="Spencer B."/>
            <person name="Stalker J."/>
            <person name="Stange-thomann N."/>
            <person name="Stavropoulos S."/>
            <person name="Stetson K."/>
            <person name="Stone C."/>
            <person name="Stone S."/>
            <person name="Stubbs M."/>
            <person name="Talamas J."/>
            <person name="Tchuinga P."/>
            <person name="Tenzing P."/>
            <person name="Tesfaye S."/>
            <person name="Theodore J."/>
            <person name="Thoulutsang Y."/>
            <person name="Topham K."/>
            <person name="Towey S."/>
            <person name="Tsamla T."/>
            <person name="Tsomo N."/>
            <person name="Vallee D."/>
            <person name="Vassiliev H."/>
            <person name="Venkataraman V."/>
            <person name="Vinson J."/>
            <person name="Vo A."/>
            <person name="Wade C."/>
            <person name="Wang S."/>
            <person name="Wangchuk T."/>
            <person name="Wangdi T."/>
            <person name="Whittaker C."/>
            <person name="Wilkinson J."/>
            <person name="Wu Y."/>
            <person name="Wyman D."/>
            <person name="Yadav S."/>
            <person name="Yang S."/>
            <person name="Yang X."/>
            <person name="Yeager S."/>
            <person name="Yee E."/>
            <person name="Young G."/>
            <person name="Zainoun J."/>
            <person name="Zembeck L."/>
            <person name="Zimmer A."/>
            <person name="Zody M."/>
            <person name="Lander E."/>
        </authorList>
    </citation>
    <scope>NUCLEOTIDE SEQUENCE [LARGE SCALE GENOMIC DNA]</scope>
</reference>
<organism evidence="1 2">
    <name type="scientific">Ciona savignyi</name>
    <name type="common">Pacific transparent sea squirt</name>
    <dbReference type="NCBI Taxonomy" id="51511"/>
    <lineage>
        <taxon>Eukaryota</taxon>
        <taxon>Metazoa</taxon>
        <taxon>Chordata</taxon>
        <taxon>Tunicata</taxon>
        <taxon>Ascidiacea</taxon>
        <taxon>Phlebobranchia</taxon>
        <taxon>Cionidae</taxon>
        <taxon>Ciona</taxon>
    </lineage>
</organism>
<evidence type="ECO:0000313" key="2">
    <source>
        <dbReference type="Proteomes" id="UP000007875"/>
    </source>
</evidence>
<name>H2YK42_CIOSA</name>